<organism evidence="2 3">
    <name type="scientific">Streptomyces macrosporus</name>
    <dbReference type="NCBI Taxonomy" id="44032"/>
    <lineage>
        <taxon>Bacteria</taxon>
        <taxon>Bacillati</taxon>
        <taxon>Actinomycetota</taxon>
        <taxon>Actinomycetes</taxon>
        <taxon>Kitasatosporales</taxon>
        <taxon>Streptomycetaceae</taxon>
        <taxon>Streptomyces</taxon>
    </lineage>
</organism>
<evidence type="ECO:0000313" key="3">
    <source>
        <dbReference type="Proteomes" id="UP001501638"/>
    </source>
</evidence>
<feature type="region of interest" description="Disordered" evidence="1">
    <location>
        <begin position="396"/>
        <end position="422"/>
    </location>
</feature>
<reference evidence="3" key="1">
    <citation type="journal article" date="2019" name="Int. J. Syst. Evol. Microbiol.">
        <title>The Global Catalogue of Microorganisms (GCM) 10K type strain sequencing project: providing services to taxonomists for standard genome sequencing and annotation.</title>
        <authorList>
            <consortium name="The Broad Institute Genomics Platform"/>
            <consortium name="The Broad Institute Genome Sequencing Center for Infectious Disease"/>
            <person name="Wu L."/>
            <person name="Ma J."/>
        </authorList>
    </citation>
    <scope>NUCLEOTIDE SEQUENCE [LARGE SCALE GENOMIC DNA]</scope>
    <source>
        <strain evidence="3">JCM 6305</strain>
    </source>
</reference>
<dbReference type="RefSeq" id="WP_344328291.1">
    <property type="nucleotide sequence ID" value="NZ_BAAASZ010000042.1"/>
</dbReference>
<protein>
    <recommendedName>
        <fullName evidence="4">TIGR02677 family protein</fullName>
    </recommendedName>
</protein>
<evidence type="ECO:0008006" key="4">
    <source>
        <dbReference type="Google" id="ProtNLM"/>
    </source>
</evidence>
<evidence type="ECO:0000256" key="1">
    <source>
        <dbReference type="SAM" id="MobiDB-lite"/>
    </source>
</evidence>
<dbReference type="EMBL" id="BAAASZ010000042">
    <property type="protein sequence ID" value="GAA2463393.1"/>
    <property type="molecule type" value="Genomic_DNA"/>
</dbReference>
<sequence>MGVPAQDPSPEADRGEAWQRLSAYAYLSAPDRLEYVEIMRVFCGTLLADLAVPDVLAKLAEPGGPAAGLDAETLTVRLEQLVRWGNLLRSSHSVKASSITEYQRSRSRYQLSKLGERIQRDADEVLAGADAAREVSSELLALVERGLRELNELVYRPGGVEPQDALERVSTLFVQFAEFADSVRDFYAYLGQVLARYDLDSAEYQGFKELLLDYVEAIREDVAFRAPRIAAVLDELWPHLPGLLEHIDAHGQGLSGALAGAGGPPEVRVQRSRGRELTDWEGLRGWFTDVDGQGSQVDQLRDATLRALQSLLANAKRMLRSASGEISRRKDLLRLARWFDEAAPQDAHDIAVAAFGLYGTRHLGIPPASDEVVPAYTSWWTGPVVEVPVALRERGSRAQRGRASAVEDHSEQKRRLQHAAREQAAARRAAADELRSAAGRLADVRLTSAALGLLLELLATALGNARLRRAEAAGTDGAQDFGLESAQSEEAELGIRLAVRRTTGVQTVLHSADGDLVLDELELEIGRSSVSASDEAEVGVS</sequence>
<keyword evidence="3" id="KW-1185">Reference proteome</keyword>
<gene>
    <name evidence="2" type="ORF">GCM10010405_54870</name>
</gene>
<accession>A0ABP5XPD2</accession>
<name>A0ABP5XPD2_9ACTN</name>
<dbReference type="Proteomes" id="UP001501638">
    <property type="component" value="Unassembled WGS sequence"/>
</dbReference>
<dbReference type="InterPro" id="IPR013493">
    <property type="entry name" value="CHP02677"/>
</dbReference>
<dbReference type="Pfam" id="PF09660">
    <property type="entry name" value="DUF2397"/>
    <property type="match status" value="1"/>
</dbReference>
<evidence type="ECO:0000313" key="2">
    <source>
        <dbReference type="EMBL" id="GAA2463393.1"/>
    </source>
</evidence>
<feature type="compositionally biased region" description="Basic and acidic residues" evidence="1">
    <location>
        <begin position="405"/>
        <end position="422"/>
    </location>
</feature>
<proteinExistence type="predicted"/>
<dbReference type="NCBIfam" id="TIGR02677">
    <property type="entry name" value="TIGR02677 family protein"/>
    <property type="match status" value="1"/>
</dbReference>
<comment type="caution">
    <text evidence="2">The sequence shown here is derived from an EMBL/GenBank/DDBJ whole genome shotgun (WGS) entry which is preliminary data.</text>
</comment>